<sequence length="347" mass="36597">MHISSVQPWGLITAHLLSSAIHNHVAAADDTFPQQVQISLVFPRNETYDISSGVLPLIFAISNTHYANSLRPSIGIRVFNETDPNPKTPSYELGSMNLLDLEQPWNIPMSITHSDDDTTYLHYPALNVTGREGTWLFGYYIDVTGVVPGRTTLNSQESHILTSFGSIVFTTTRNGAVGAVSSLDADGLVRGTANTSCAAVPFSQSITLTDVVQNQTCEGRTPSSLDDPSLPPIFHCPVLANDTQIVVADYGHNPLPASVNMTTTGSGCAPTIDAAVASVIVSKSANDMACWGPNANASVQATACPPPPYRANMTNMASLPMAAHISVPGLAAVMVVIVGIATGALLL</sequence>
<evidence type="ECO:0000256" key="1">
    <source>
        <dbReference type="SAM" id="Phobius"/>
    </source>
</evidence>
<accession>A0ABR3ZJQ6</accession>
<keyword evidence="1" id="KW-0472">Membrane</keyword>
<evidence type="ECO:0000313" key="3">
    <source>
        <dbReference type="EMBL" id="KAL1900948.1"/>
    </source>
</evidence>
<keyword evidence="1" id="KW-1133">Transmembrane helix</keyword>
<dbReference type="Pfam" id="PF23584">
    <property type="entry name" value="DUF7136"/>
    <property type="match status" value="1"/>
</dbReference>
<dbReference type="InterPro" id="IPR055560">
    <property type="entry name" value="DUF7136"/>
</dbReference>
<gene>
    <name evidence="3" type="ORF">Sste5346_002009</name>
</gene>
<dbReference type="EMBL" id="JAWCUI010000008">
    <property type="protein sequence ID" value="KAL1900948.1"/>
    <property type="molecule type" value="Genomic_DNA"/>
</dbReference>
<feature type="transmembrane region" description="Helical" evidence="1">
    <location>
        <begin position="325"/>
        <end position="346"/>
    </location>
</feature>
<evidence type="ECO:0000313" key="4">
    <source>
        <dbReference type="Proteomes" id="UP001583186"/>
    </source>
</evidence>
<feature type="domain" description="DUF7136" evidence="2">
    <location>
        <begin position="31"/>
        <end position="298"/>
    </location>
</feature>
<keyword evidence="1" id="KW-0812">Transmembrane</keyword>
<proteinExistence type="predicted"/>
<name>A0ABR3ZJQ6_9PEZI</name>
<protein>
    <recommendedName>
        <fullName evidence="2">DUF7136 domain-containing protein</fullName>
    </recommendedName>
</protein>
<reference evidence="3 4" key="1">
    <citation type="journal article" date="2024" name="IMA Fungus">
        <title>IMA Genome - F19 : A genome assembly and annotation guide to empower mycologists, including annotated draft genome sequences of Ceratocystis pirilliformis, Diaporthe australafricana, Fusarium ophioides, Paecilomyces lecythidis, and Sporothrix stenoceras.</title>
        <authorList>
            <person name="Aylward J."/>
            <person name="Wilson A.M."/>
            <person name="Visagie C.M."/>
            <person name="Spraker J."/>
            <person name="Barnes I."/>
            <person name="Buitendag C."/>
            <person name="Ceriani C."/>
            <person name="Del Mar Angel L."/>
            <person name="du Plessis D."/>
            <person name="Fuchs T."/>
            <person name="Gasser K."/>
            <person name="Kramer D."/>
            <person name="Li W."/>
            <person name="Munsamy K."/>
            <person name="Piso A."/>
            <person name="Price J.L."/>
            <person name="Sonnekus B."/>
            <person name="Thomas C."/>
            <person name="van der Nest A."/>
            <person name="van Dijk A."/>
            <person name="van Heerden A."/>
            <person name="van Vuuren N."/>
            <person name="Yilmaz N."/>
            <person name="Duong T.A."/>
            <person name="van der Merwe N.A."/>
            <person name="Wingfield M.J."/>
            <person name="Wingfield B.D."/>
        </authorList>
    </citation>
    <scope>NUCLEOTIDE SEQUENCE [LARGE SCALE GENOMIC DNA]</scope>
    <source>
        <strain evidence="3 4">CMW 5346</strain>
    </source>
</reference>
<organism evidence="3 4">
    <name type="scientific">Sporothrix stenoceras</name>
    <dbReference type="NCBI Taxonomy" id="5173"/>
    <lineage>
        <taxon>Eukaryota</taxon>
        <taxon>Fungi</taxon>
        <taxon>Dikarya</taxon>
        <taxon>Ascomycota</taxon>
        <taxon>Pezizomycotina</taxon>
        <taxon>Sordariomycetes</taxon>
        <taxon>Sordariomycetidae</taxon>
        <taxon>Ophiostomatales</taxon>
        <taxon>Ophiostomataceae</taxon>
        <taxon>Sporothrix</taxon>
    </lineage>
</organism>
<dbReference type="Proteomes" id="UP001583186">
    <property type="component" value="Unassembled WGS sequence"/>
</dbReference>
<comment type="caution">
    <text evidence="3">The sequence shown here is derived from an EMBL/GenBank/DDBJ whole genome shotgun (WGS) entry which is preliminary data.</text>
</comment>
<evidence type="ECO:0000259" key="2">
    <source>
        <dbReference type="Pfam" id="PF23584"/>
    </source>
</evidence>
<keyword evidence="4" id="KW-1185">Reference proteome</keyword>